<dbReference type="AlphaFoldDB" id="R1J046"/>
<gene>
    <name evidence="1" type="ORF">D515_04954</name>
</gene>
<dbReference type="eggNOG" id="COG2062">
    <property type="taxonomic scope" value="Bacteria"/>
</dbReference>
<sequence>MAAWLKQPQLIVSSSALRAMTTAQLMAEQFVHSPPVVIKNTVYTEDWQTLVKVVERFDDDNESVMLVGHNPAFNEFLAHIPFEIDNLPTCGIAVIALYSQSWSNWSTADKQVLFLDYPKRLKP</sequence>
<dbReference type="CDD" id="cd07040">
    <property type="entry name" value="HP"/>
    <property type="match status" value="1"/>
</dbReference>
<dbReference type="EMBL" id="ANFM02000009">
    <property type="protein sequence ID" value="EOD80975.1"/>
    <property type="molecule type" value="Genomic_DNA"/>
</dbReference>
<dbReference type="Proteomes" id="UP000011223">
    <property type="component" value="Unassembled WGS sequence"/>
</dbReference>
<accession>R1J046</accession>
<comment type="caution">
    <text evidence="1">The sequence shown here is derived from an EMBL/GenBank/DDBJ whole genome shotgun (WGS) entry which is preliminary data.</text>
</comment>
<evidence type="ECO:0000313" key="2">
    <source>
        <dbReference type="Proteomes" id="UP000011223"/>
    </source>
</evidence>
<keyword evidence="2" id="KW-1185">Reference proteome</keyword>
<dbReference type="SUPFAM" id="SSF53254">
    <property type="entry name" value="Phosphoglycerate mutase-like"/>
    <property type="match status" value="1"/>
</dbReference>
<organism evidence="1 2">
    <name type="scientific">Grimontia indica</name>
    <dbReference type="NCBI Taxonomy" id="1056512"/>
    <lineage>
        <taxon>Bacteria</taxon>
        <taxon>Pseudomonadati</taxon>
        <taxon>Pseudomonadota</taxon>
        <taxon>Gammaproteobacteria</taxon>
        <taxon>Vibrionales</taxon>
        <taxon>Vibrionaceae</taxon>
        <taxon>Grimontia</taxon>
    </lineage>
</organism>
<evidence type="ECO:0000313" key="1">
    <source>
        <dbReference type="EMBL" id="EOD80975.1"/>
    </source>
</evidence>
<name>R1J046_9GAMM</name>
<proteinExistence type="predicted"/>
<protein>
    <submittedName>
        <fullName evidence="1">Phosphohistidine phosphatase</fullName>
    </submittedName>
</protein>
<reference evidence="1 2" key="1">
    <citation type="journal article" date="2014" name="PLoS ONE">
        <title>Grimontia indica AK16(T), sp. nov., Isolated from a Seawater Sample Reports the Presence of Pathogenic Genes Similar to Vibrio Genus.</title>
        <authorList>
            <person name="Singh A."/>
            <person name="Vaidya B."/>
            <person name="Khatri I."/>
            <person name="Srinivas T.N."/>
            <person name="Subramanian S."/>
            <person name="Korpole S."/>
            <person name="Pinnaka A.K."/>
        </authorList>
    </citation>
    <scope>NUCLEOTIDE SEQUENCE [LARGE SCALE GENOMIC DNA]</scope>
    <source>
        <strain evidence="1 2">AK16</strain>
    </source>
</reference>
<dbReference type="Gene3D" id="3.40.50.1240">
    <property type="entry name" value="Phosphoglycerate mutase-like"/>
    <property type="match status" value="1"/>
</dbReference>
<dbReference type="InterPro" id="IPR029033">
    <property type="entry name" value="His_PPase_superfam"/>
</dbReference>